<comment type="caution">
    <text evidence="7">The sequence shown here is derived from an EMBL/GenBank/DDBJ whole genome shotgun (WGS) entry which is preliminary data.</text>
</comment>
<name>A0AAE3GSW2_9CYAN</name>
<sequence>MLLQGRYRVIKPLSRGSFGQTFEVEDLDNGGENSRKVLKVLLIDSEKAISLFQREAQVLQQLNHPGIPKVASDGYFTCQFPQRQALSHCIVMEKIEGLNLRQWLAAQNNQSLTPEQGIAWIKQLLQILAILHQEKFLHRDIKPSNIMLRPNGQLVLIDFGAVKEAAETQLHNISSGDGTLIISPGYTSPEQAIGSPGRRSDFYALGRTFVHLITGKHPLQFEDAQTHQFNWRTNAPQISSQFADLIDSLMAPSYQDRPLDARKILHRIEQIEHPLRGRLLKGGVGLGLILFCIAVVIRFIPKTCPVKIGDNLSCGEENLFPTQALPEKAKAAQEITKNNYKNAILLLEKARKIKPTDPETLIYLNNARLGNQSVYTIAVAVPIDKTPLIAKETLWGVAIAQEEINRGQKINGKGIRVEIANDANKVEQAKTIANKLKRQVDLIAVIGHNASESTQAVLNIYQETNLVLISSNSTSENLGNSDYFFRTITSDRIHAQTLADYLIKQVQKTKIAIFYNPQSNYSKSIHDSFVSSYNSQGGKIMPEFDLSDPEFNAIDAINQSGKQGASAFVLLPDARTSEFVFNNTLRVVEANQCSYPMVGGDAVYTSDFLKPTVANCLVLAIPWHELNNTNSKFIQLARNLGAQEVSYRTALTYDAMSVLITALAKNPKPNRYLLQKTLKDPKFEVTGATGKITFAQNGDRKEAISQLVTVVKKNCPPSSYLFVPLNYPDAKSGSGNCPSKTTKSRVGTPH</sequence>
<dbReference type="SUPFAM" id="SSF56112">
    <property type="entry name" value="Protein kinase-like (PK-like)"/>
    <property type="match status" value="1"/>
</dbReference>
<evidence type="ECO:0000256" key="3">
    <source>
        <dbReference type="ARBA" id="ARBA00022741"/>
    </source>
</evidence>
<dbReference type="SMART" id="SM00220">
    <property type="entry name" value="S_TKc"/>
    <property type="match status" value="1"/>
</dbReference>
<evidence type="ECO:0000256" key="2">
    <source>
        <dbReference type="ARBA" id="ARBA00022729"/>
    </source>
</evidence>
<feature type="compositionally biased region" description="Polar residues" evidence="5">
    <location>
        <begin position="733"/>
        <end position="750"/>
    </location>
</feature>
<keyword evidence="7" id="KW-0418">Kinase</keyword>
<dbReference type="GO" id="GO:0005524">
    <property type="term" value="F:ATP binding"/>
    <property type="evidence" value="ECO:0007669"/>
    <property type="project" value="UniProtKB-KW"/>
</dbReference>
<dbReference type="PROSITE" id="PS50011">
    <property type="entry name" value="PROTEIN_KINASE_DOM"/>
    <property type="match status" value="1"/>
</dbReference>
<evidence type="ECO:0000256" key="5">
    <source>
        <dbReference type="SAM" id="MobiDB-lite"/>
    </source>
</evidence>
<dbReference type="CDD" id="cd06268">
    <property type="entry name" value="PBP1_ABC_transporter_LIVBP-like"/>
    <property type="match status" value="1"/>
</dbReference>
<dbReference type="Gene3D" id="3.30.200.20">
    <property type="entry name" value="Phosphorylase Kinase, domain 1"/>
    <property type="match status" value="1"/>
</dbReference>
<dbReference type="InterPro" id="IPR011009">
    <property type="entry name" value="Kinase-like_dom_sf"/>
</dbReference>
<feature type="domain" description="Protein kinase" evidence="6">
    <location>
        <begin position="7"/>
        <end position="276"/>
    </location>
</feature>
<keyword evidence="8" id="KW-1185">Reference proteome</keyword>
<dbReference type="PANTHER" id="PTHR24363">
    <property type="entry name" value="SERINE/THREONINE PROTEIN KINASE"/>
    <property type="match status" value="1"/>
</dbReference>
<evidence type="ECO:0000313" key="7">
    <source>
        <dbReference type="EMBL" id="MCP2729669.1"/>
    </source>
</evidence>
<gene>
    <name evidence="7" type="ORF">NJ959_14545</name>
</gene>
<dbReference type="AlphaFoldDB" id="A0AAE3GSW2"/>
<dbReference type="InterPro" id="IPR028081">
    <property type="entry name" value="Leu-bd"/>
</dbReference>
<dbReference type="Gene3D" id="1.10.510.10">
    <property type="entry name" value="Transferase(Phosphotransferase) domain 1"/>
    <property type="match status" value="1"/>
</dbReference>
<organism evidence="7 8">
    <name type="scientific">Limnofasciculus baicalensis BBK-W-15</name>
    <dbReference type="NCBI Taxonomy" id="2699891"/>
    <lineage>
        <taxon>Bacteria</taxon>
        <taxon>Bacillati</taxon>
        <taxon>Cyanobacteriota</taxon>
        <taxon>Cyanophyceae</taxon>
        <taxon>Coleofasciculales</taxon>
        <taxon>Coleofasciculaceae</taxon>
        <taxon>Limnofasciculus</taxon>
        <taxon>Limnofasciculus baicalensis</taxon>
    </lineage>
</organism>
<dbReference type="Pfam" id="PF00069">
    <property type="entry name" value="Pkinase"/>
    <property type="match status" value="1"/>
</dbReference>
<dbReference type="GO" id="GO:0004674">
    <property type="term" value="F:protein serine/threonine kinase activity"/>
    <property type="evidence" value="ECO:0007669"/>
    <property type="project" value="TreeGrafter"/>
</dbReference>
<dbReference type="SUPFAM" id="SSF53822">
    <property type="entry name" value="Periplasmic binding protein-like I"/>
    <property type="match status" value="1"/>
</dbReference>
<protein>
    <submittedName>
        <fullName evidence="7">Bifunctional serine/threonine-protein kinase/ABC transporter substrate-binding protein</fullName>
    </submittedName>
</protein>
<proteinExistence type="inferred from homology"/>
<dbReference type="InterPro" id="IPR000719">
    <property type="entry name" value="Prot_kinase_dom"/>
</dbReference>
<keyword evidence="2" id="KW-0732">Signal</keyword>
<keyword evidence="3" id="KW-0547">Nucleotide-binding</keyword>
<dbReference type="InterPro" id="IPR008271">
    <property type="entry name" value="Ser/Thr_kinase_AS"/>
</dbReference>
<keyword evidence="7" id="KW-0808">Transferase</keyword>
<feature type="region of interest" description="Disordered" evidence="5">
    <location>
        <begin position="731"/>
        <end position="750"/>
    </location>
</feature>
<evidence type="ECO:0000259" key="6">
    <source>
        <dbReference type="PROSITE" id="PS50011"/>
    </source>
</evidence>
<reference evidence="7" key="1">
    <citation type="submission" date="2022-06" db="EMBL/GenBank/DDBJ databases">
        <title>New cyanobacteria of genus Symplocastrum in benthos of Lake Baikal.</title>
        <authorList>
            <person name="Sorokovikova E."/>
            <person name="Tikhonova I."/>
            <person name="Krasnopeev A."/>
            <person name="Evseev P."/>
            <person name="Gladkikh A."/>
            <person name="Belykh O."/>
        </authorList>
    </citation>
    <scope>NUCLEOTIDE SEQUENCE</scope>
    <source>
        <strain evidence="7">BBK-W-15</strain>
    </source>
</reference>
<dbReference type="RefSeq" id="WP_254012450.1">
    <property type="nucleotide sequence ID" value="NZ_JAMZMM010000133.1"/>
</dbReference>
<dbReference type="Pfam" id="PF13458">
    <property type="entry name" value="Peripla_BP_6"/>
    <property type="match status" value="1"/>
</dbReference>
<evidence type="ECO:0000313" key="8">
    <source>
        <dbReference type="Proteomes" id="UP001204953"/>
    </source>
</evidence>
<keyword evidence="4" id="KW-0067">ATP-binding</keyword>
<dbReference type="CDD" id="cd14014">
    <property type="entry name" value="STKc_PknB_like"/>
    <property type="match status" value="1"/>
</dbReference>
<dbReference type="Proteomes" id="UP001204953">
    <property type="component" value="Unassembled WGS sequence"/>
</dbReference>
<dbReference type="InterPro" id="IPR028082">
    <property type="entry name" value="Peripla_BP_I"/>
</dbReference>
<dbReference type="PROSITE" id="PS00108">
    <property type="entry name" value="PROTEIN_KINASE_ST"/>
    <property type="match status" value="1"/>
</dbReference>
<comment type="similarity">
    <text evidence="1">Belongs to the leucine-binding protein family.</text>
</comment>
<dbReference type="Gene3D" id="3.40.50.2300">
    <property type="match status" value="2"/>
</dbReference>
<dbReference type="EMBL" id="JAMZMM010000133">
    <property type="protein sequence ID" value="MCP2729669.1"/>
    <property type="molecule type" value="Genomic_DNA"/>
</dbReference>
<accession>A0AAE3GSW2</accession>
<dbReference type="PANTHER" id="PTHR24363:SF7">
    <property type="entry name" value="SERINE_THREONINE-PROTEIN KINASE-LIKE PROTEIN E"/>
    <property type="match status" value="1"/>
</dbReference>
<evidence type="ECO:0000256" key="4">
    <source>
        <dbReference type="ARBA" id="ARBA00022840"/>
    </source>
</evidence>
<evidence type="ECO:0000256" key="1">
    <source>
        <dbReference type="ARBA" id="ARBA00010062"/>
    </source>
</evidence>